<dbReference type="Gene3D" id="1.10.510.10">
    <property type="entry name" value="Transferase(Phosphotransferase) domain 1"/>
    <property type="match status" value="1"/>
</dbReference>
<dbReference type="PANTHER" id="PTHR43289:SF6">
    <property type="entry name" value="SERINE_THREONINE-PROTEIN KINASE NEKL-3"/>
    <property type="match status" value="1"/>
</dbReference>
<evidence type="ECO:0000313" key="9">
    <source>
        <dbReference type="Proteomes" id="UP000317835"/>
    </source>
</evidence>
<dbReference type="OrthoDB" id="9809746at2"/>
<dbReference type="InterPro" id="IPR036249">
    <property type="entry name" value="Thioredoxin-like_sf"/>
</dbReference>
<keyword evidence="2 5" id="KW-0547">Nucleotide-binding</keyword>
<organism evidence="8 9">
    <name type="scientific">Tautonia plasticadhaerens</name>
    <dbReference type="NCBI Taxonomy" id="2527974"/>
    <lineage>
        <taxon>Bacteria</taxon>
        <taxon>Pseudomonadati</taxon>
        <taxon>Planctomycetota</taxon>
        <taxon>Planctomycetia</taxon>
        <taxon>Isosphaerales</taxon>
        <taxon>Isosphaeraceae</taxon>
        <taxon>Tautonia</taxon>
    </lineage>
</organism>
<evidence type="ECO:0000256" key="2">
    <source>
        <dbReference type="ARBA" id="ARBA00022741"/>
    </source>
</evidence>
<evidence type="ECO:0000256" key="4">
    <source>
        <dbReference type="ARBA" id="ARBA00022840"/>
    </source>
</evidence>
<evidence type="ECO:0000256" key="3">
    <source>
        <dbReference type="ARBA" id="ARBA00022777"/>
    </source>
</evidence>
<dbReference type="PROSITE" id="PS50011">
    <property type="entry name" value="PROTEIN_KINASE_DOM"/>
    <property type="match status" value="1"/>
</dbReference>
<feature type="domain" description="Thioredoxin" evidence="7">
    <location>
        <begin position="4"/>
        <end position="163"/>
    </location>
</feature>
<name>A0A518HBC7_9BACT</name>
<sequence>MPEPMIGRPAPEFDLASVSADRGEGRSRSVDFRGRWLALVFYPRDFSLVCPTELTALADRIDEFEAIGCGVLGVSCDPLDSHRQWMRVDPTEGGLGRLPFPLASDEDGRVSRAFGVYQDPPGVSLRGLFLIDPAGLVQYQVVHSMGVGRRADEVLRVLGALTSGGMCASGWGPGDATIDPTKILGPGRVVAHYRIDRKLGSGTFAAVFLARDETLKRPVALKVLRPRPGARPRALLDEARAAAALNHPNICTVYAVDDSEGLPIIAMEYVAGPRLDHLIASGGLTVGRSVGIARQVASGMAAAHEAGVVHGDLKPQNILVDVGDLAKIVDFGLAHRVGAPDDPFETIDSRDLSSAGITGTPGYMAPEQTRGEPSSPASDVFAMGSILFELLTGHRAIGAGNVLQVFEQIRNTRPRAPAEQVPAPFSPIIRGALEPEPDRRAITMREIADLLADAPGSTGTR</sequence>
<reference evidence="8 9" key="1">
    <citation type="submission" date="2019-02" db="EMBL/GenBank/DDBJ databases">
        <title>Deep-cultivation of Planctomycetes and their phenomic and genomic characterization uncovers novel biology.</title>
        <authorList>
            <person name="Wiegand S."/>
            <person name="Jogler M."/>
            <person name="Boedeker C."/>
            <person name="Pinto D."/>
            <person name="Vollmers J."/>
            <person name="Rivas-Marin E."/>
            <person name="Kohn T."/>
            <person name="Peeters S.H."/>
            <person name="Heuer A."/>
            <person name="Rast P."/>
            <person name="Oberbeckmann S."/>
            <person name="Bunk B."/>
            <person name="Jeske O."/>
            <person name="Meyerdierks A."/>
            <person name="Storesund J.E."/>
            <person name="Kallscheuer N."/>
            <person name="Luecker S."/>
            <person name="Lage O.M."/>
            <person name="Pohl T."/>
            <person name="Merkel B.J."/>
            <person name="Hornburger P."/>
            <person name="Mueller R.-W."/>
            <person name="Bruemmer F."/>
            <person name="Labrenz M."/>
            <person name="Spormann A.M."/>
            <person name="Op den Camp H."/>
            <person name="Overmann J."/>
            <person name="Amann R."/>
            <person name="Jetten M.S.M."/>
            <person name="Mascher T."/>
            <person name="Medema M.H."/>
            <person name="Devos D.P."/>
            <person name="Kaster A.-K."/>
            <person name="Ovreas L."/>
            <person name="Rohde M."/>
            <person name="Galperin M.Y."/>
            <person name="Jogler C."/>
        </authorList>
    </citation>
    <scope>NUCLEOTIDE SEQUENCE [LARGE SCALE GENOMIC DNA]</scope>
    <source>
        <strain evidence="8 9">ElP</strain>
    </source>
</reference>
<dbReference type="EC" id="2.7.11.1" evidence="8"/>
<gene>
    <name evidence="8" type="primary">prkC_27</name>
    <name evidence="8" type="ORF">ElP_61140</name>
</gene>
<dbReference type="Pfam" id="PF00069">
    <property type="entry name" value="Pkinase"/>
    <property type="match status" value="1"/>
</dbReference>
<dbReference type="GO" id="GO:0016209">
    <property type="term" value="F:antioxidant activity"/>
    <property type="evidence" value="ECO:0007669"/>
    <property type="project" value="InterPro"/>
</dbReference>
<protein>
    <submittedName>
        <fullName evidence="8">Serine/threonine-protein kinase PrkC</fullName>
        <ecNumber evidence="8">2.7.11.1</ecNumber>
    </submittedName>
</protein>
<evidence type="ECO:0000256" key="1">
    <source>
        <dbReference type="ARBA" id="ARBA00022679"/>
    </source>
</evidence>
<dbReference type="GO" id="GO:0016491">
    <property type="term" value="F:oxidoreductase activity"/>
    <property type="evidence" value="ECO:0007669"/>
    <property type="project" value="InterPro"/>
</dbReference>
<feature type="domain" description="Protein kinase" evidence="6">
    <location>
        <begin position="193"/>
        <end position="452"/>
    </location>
</feature>
<dbReference type="KEGG" id="tpla:ElP_61140"/>
<evidence type="ECO:0000256" key="5">
    <source>
        <dbReference type="PROSITE-ProRule" id="PRU10141"/>
    </source>
</evidence>
<dbReference type="InterPro" id="IPR013766">
    <property type="entry name" value="Thioredoxin_domain"/>
</dbReference>
<dbReference type="GO" id="GO:0004674">
    <property type="term" value="F:protein serine/threonine kinase activity"/>
    <property type="evidence" value="ECO:0007669"/>
    <property type="project" value="UniProtKB-EC"/>
</dbReference>
<dbReference type="InterPro" id="IPR017441">
    <property type="entry name" value="Protein_kinase_ATP_BS"/>
</dbReference>
<dbReference type="SUPFAM" id="SSF52833">
    <property type="entry name" value="Thioredoxin-like"/>
    <property type="match status" value="1"/>
</dbReference>
<keyword evidence="9" id="KW-1185">Reference proteome</keyword>
<dbReference type="Gene3D" id="3.30.200.20">
    <property type="entry name" value="Phosphorylase Kinase, domain 1"/>
    <property type="match status" value="1"/>
</dbReference>
<evidence type="ECO:0000259" key="6">
    <source>
        <dbReference type="PROSITE" id="PS50011"/>
    </source>
</evidence>
<dbReference type="CDD" id="cd03015">
    <property type="entry name" value="PRX_Typ2cys"/>
    <property type="match status" value="1"/>
</dbReference>
<keyword evidence="4 5" id="KW-0067">ATP-binding</keyword>
<dbReference type="CDD" id="cd14014">
    <property type="entry name" value="STKc_PknB_like"/>
    <property type="match status" value="1"/>
</dbReference>
<evidence type="ECO:0000313" key="8">
    <source>
        <dbReference type="EMBL" id="QDV38165.1"/>
    </source>
</evidence>
<dbReference type="PROSITE" id="PS00108">
    <property type="entry name" value="PROTEIN_KINASE_ST"/>
    <property type="match status" value="1"/>
</dbReference>
<dbReference type="GO" id="GO:0005524">
    <property type="term" value="F:ATP binding"/>
    <property type="evidence" value="ECO:0007669"/>
    <property type="project" value="UniProtKB-UniRule"/>
</dbReference>
<dbReference type="AlphaFoldDB" id="A0A518HBC7"/>
<dbReference type="RefSeq" id="WP_145276454.1">
    <property type="nucleotide sequence ID" value="NZ_CP036426.1"/>
</dbReference>
<feature type="binding site" evidence="5">
    <location>
        <position position="222"/>
    </location>
    <ligand>
        <name>ATP</name>
        <dbReference type="ChEBI" id="CHEBI:30616"/>
    </ligand>
</feature>
<dbReference type="InterPro" id="IPR011009">
    <property type="entry name" value="Kinase-like_dom_sf"/>
</dbReference>
<dbReference type="InterPro" id="IPR000866">
    <property type="entry name" value="AhpC/TSA"/>
</dbReference>
<dbReference type="Gene3D" id="3.40.30.10">
    <property type="entry name" value="Glutaredoxin"/>
    <property type="match status" value="1"/>
</dbReference>
<dbReference type="InterPro" id="IPR008271">
    <property type="entry name" value="Ser/Thr_kinase_AS"/>
</dbReference>
<dbReference type="PROSITE" id="PS51352">
    <property type="entry name" value="THIOREDOXIN_2"/>
    <property type="match status" value="1"/>
</dbReference>
<evidence type="ECO:0000259" key="7">
    <source>
        <dbReference type="PROSITE" id="PS51352"/>
    </source>
</evidence>
<dbReference type="Proteomes" id="UP000317835">
    <property type="component" value="Chromosome"/>
</dbReference>
<accession>A0A518HBC7</accession>
<dbReference type="SUPFAM" id="SSF56112">
    <property type="entry name" value="Protein kinase-like (PK-like)"/>
    <property type="match status" value="1"/>
</dbReference>
<dbReference type="PANTHER" id="PTHR43289">
    <property type="entry name" value="MITOGEN-ACTIVATED PROTEIN KINASE KINASE KINASE 20-RELATED"/>
    <property type="match status" value="1"/>
</dbReference>
<keyword evidence="3 8" id="KW-0418">Kinase</keyword>
<proteinExistence type="predicted"/>
<dbReference type="Pfam" id="PF00578">
    <property type="entry name" value="AhpC-TSA"/>
    <property type="match status" value="1"/>
</dbReference>
<dbReference type="PROSITE" id="PS00107">
    <property type="entry name" value="PROTEIN_KINASE_ATP"/>
    <property type="match status" value="1"/>
</dbReference>
<dbReference type="InterPro" id="IPR000719">
    <property type="entry name" value="Prot_kinase_dom"/>
</dbReference>
<keyword evidence="1 8" id="KW-0808">Transferase</keyword>
<dbReference type="SMART" id="SM00220">
    <property type="entry name" value="S_TKc"/>
    <property type="match status" value="1"/>
</dbReference>
<dbReference type="EMBL" id="CP036426">
    <property type="protein sequence ID" value="QDV38165.1"/>
    <property type="molecule type" value="Genomic_DNA"/>
</dbReference>